<dbReference type="EMBL" id="BOMY01000064">
    <property type="protein sequence ID" value="GIF26825.1"/>
    <property type="molecule type" value="Genomic_DNA"/>
</dbReference>
<dbReference type="AlphaFoldDB" id="A0A919U009"/>
<evidence type="ECO:0000313" key="3">
    <source>
        <dbReference type="Proteomes" id="UP000623608"/>
    </source>
</evidence>
<comment type="caution">
    <text evidence="2">The sequence shown here is derived from an EMBL/GenBank/DDBJ whole genome shotgun (WGS) entry which is preliminary data.</text>
</comment>
<evidence type="ECO:0000259" key="1">
    <source>
        <dbReference type="Pfam" id="PF13643"/>
    </source>
</evidence>
<proteinExistence type="predicted"/>
<dbReference type="InterPro" id="IPR025285">
    <property type="entry name" value="DUF4145"/>
</dbReference>
<name>A0A919U009_9ACTN</name>
<dbReference type="Pfam" id="PF13643">
    <property type="entry name" value="DUF4145"/>
    <property type="match status" value="1"/>
</dbReference>
<organism evidence="2 3">
    <name type="scientific">Paractinoplanes tereljensis</name>
    <dbReference type="NCBI Taxonomy" id="571912"/>
    <lineage>
        <taxon>Bacteria</taxon>
        <taxon>Bacillati</taxon>
        <taxon>Actinomycetota</taxon>
        <taxon>Actinomycetes</taxon>
        <taxon>Micromonosporales</taxon>
        <taxon>Micromonosporaceae</taxon>
        <taxon>Paractinoplanes</taxon>
    </lineage>
</organism>
<keyword evidence="3" id="KW-1185">Reference proteome</keyword>
<accession>A0A919U009</accession>
<gene>
    <name evidence="2" type="ORF">Ate02nite_95550</name>
</gene>
<protein>
    <recommendedName>
        <fullName evidence="1">DUF4145 domain-containing protein</fullName>
    </recommendedName>
</protein>
<sequence>MDHPLAELTNWFVDLPRMRCPTCSFGHLRRVKEFVTHESAASQRVHSNPDWDPTWVRGVFHRVLVCAHSPCNERVVVAGDFRLADDRTGTLDVIGHYLLTYARPPLDIVTCPKRTPEAIRAATRDAAEVIWADPSGAAGRLRVAVEELLNARKVRKFGPAKAGMRGKRLTTDARIRLFAAANPDVADVLMAVKWIGNSGAHESGLSTEDVLEGAQMLTHALHLIYDPSQAELAHRVKMVNQRKGPAPRRPATAARPKP</sequence>
<evidence type="ECO:0000313" key="2">
    <source>
        <dbReference type="EMBL" id="GIF26825.1"/>
    </source>
</evidence>
<reference evidence="2" key="1">
    <citation type="submission" date="2021-01" db="EMBL/GenBank/DDBJ databases">
        <title>Whole genome shotgun sequence of Actinoplanes tereljensis NBRC 105297.</title>
        <authorList>
            <person name="Komaki H."/>
            <person name="Tamura T."/>
        </authorList>
    </citation>
    <scope>NUCLEOTIDE SEQUENCE</scope>
    <source>
        <strain evidence="2">NBRC 105297</strain>
    </source>
</reference>
<dbReference type="Proteomes" id="UP000623608">
    <property type="component" value="Unassembled WGS sequence"/>
</dbReference>
<dbReference type="RefSeq" id="WP_203814612.1">
    <property type="nucleotide sequence ID" value="NZ_BOMY01000064.1"/>
</dbReference>
<feature type="domain" description="DUF4145" evidence="1">
    <location>
        <begin position="126"/>
        <end position="216"/>
    </location>
</feature>